<feature type="compositionally biased region" description="Basic and acidic residues" evidence="6">
    <location>
        <begin position="282"/>
        <end position="292"/>
    </location>
</feature>
<dbReference type="SUPFAM" id="SSF46689">
    <property type="entry name" value="Homeodomain-like"/>
    <property type="match status" value="1"/>
</dbReference>
<feature type="compositionally biased region" description="Low complexity" evidence="6">
    <location>
        <begin position="440"/>
        <end position="465"/>
    </location>
</feature>
<feature type="compositionally biased region" description="Polar residues" evidence="6">
    <location>
        <begin position="394"/>
        <end position="403"/>
    </location>
</feature>
<organism evidence="8 9">
    <name type="scientific">Dacryopinax primogenitus (strain DJM 731)</name>
    <name type="common">Brown rot fungus</name>
    <dbReference type="NCBI Taxonomy" id="1858805"/>
    <lineage>
        <taxon>Eukaryota</taxon>
        <taxon>Fungi</taxon>
        <taxon>Dikarya</taxon>
        <taxon>Basidiomycota</taxon>
        <taxon>Agaricomycotina</taxon>
        <taxon>Dacrymycetes</taxon>
        <taxon>Dacrymycetales</taxon>
        <taxon>Dacrymycetaceae</taxon>
        <taxon>Dacryopinax</taxon>
    </lineage>
</organism>
<dbReference type="HOGENOM" id="CLU_478186_0_0_1"/>
<sequence>MQVPTKDEILERLSSIEHALVEAFNENTNSSFTDLNSQFQQVANIISSSIQAPNKPYSTSLYVKARELSLRISSSLSALLEIASSGTKFRGVLQTGFVSLLPSVPSTHLSTEASIESTSQSGGEFASLRRWFLDHIDNPYPDQKEKQQLHRELGIPVASITQYFTNARRRSGWADFVRSYGGGSSSSAAALIRSIVQVEQDTTSDIPDIPQGAQSALEKIREYVSAGLEPEIRDGMREAMEAESRRIHEMHVQAISQGLVIEDGELRKPKKARLNGAQTHQRSIDERRDDFQCPHGCSLRRTQSPLPSTVESDVSPLASTSSQRTNEELREHIETSDTHGGTARKRRREEFEDSEHMASTSTRANIRRKMPLPPPLAAMASLEVARRPERSISALITPNSDSTVADEVPDDSSRNASNSPTSTSPSSSSSENPTTPPPSSSTLASDSNTAARPITRLSIASLISPPSSPDQASFHKPTQSGTGPEVPTAQFGWRFEPSRLRSADDRPIPIPIPKPLPLNTTAEEPDAPVVSRPTWSLKPAVSSTPKPKRRAPQNQTNVRGSTQRSAGQSV</sequence>
<dbReference type="RefSeq" id="XP_040626808.1">
    <property type="nucleotide sequence ID" value="XM_040771250.1"/>
</dbReference>
<evidence type="ECO:0000313" key="8">
    <source>
        <dbReference type="EMBL" id="EJT99910.1"/>
    </source>
</evidence>
<evidence type="ECO:0000256" key="6">
    <source>
        <dbReference type="SAM" id="MobiDB-lite"/>
    </source>
</evidence>
<dbReference type="Gene3D" id="1.10.10.60">
    <property type="entry name" value="Homeodomain-like"/>
    <property type="match status" value="1"/>
</dbReference>
<feature type="region of interest" description="Disordered" evidence="6">
    <location>
        <begin position="393"/>
        <end position="570"/>
    </location>
</feature>
<evidence type="ECO:0000256" key="1">
    <source>
        <dbReference type="ARBA" id="ARBA00005800"/>
    </source>
</evidence>
<dbReference type="STRING" id="1858805.M5FRR9"/>
<feature type="DNA-binding region" description="Homeobox" evidence="5">
    <location>
        <begin position="113"/>
        <end position="175"/>
    </location>
</feature>
<dbReference type="SMART" id="SM00389">
    <property type="entry name" value="HOX"/>
    <property type="match status" value="1"/>
</dbReference>
<feature type="compositionally biased region" description="Basic and acidic residues" evidence="6">
    <location>
        <begin position="325"/>
        <end position="337"/>
    </location>
</feature>
<dbReference type="GO" id="GO:0005634">
    <property type="term" value="C:nucleus"/>
    <property type="evidence" value="ECO:0007669"/>
    <property type="project" value="UniProtKB-SubCell"/>
</dbReference>
<gene>
    <name evidence="8" type="ORF">DACRYDRAFT_17013</name>
</gene>
<feature type="region of interest" description="Disordered" evidence="6">
    <location>
        <begin position="272"/>
        <end position="371"/>
    </location>
</feature>
<feature type="domain" description="Homeobox" evidence="7">
    <location>
        <begin position="111"/>
        <end position="174"/>
    </location>
</feature>
<keyword evidence="2 5" id="KW-0238">DNA-binding</keyword>
<dbReference type="Pfam" id="PF05920">
    <property type="entry name" value="Homeobox_KN"/>
    <property type="match status" value="1"/>
</dbReference>
<dbReference type="GO" id="GO:0003677">
    <property type="term" value="F:DNA binding"/>
    <property type="evidence" value="ECO:0007669"/>
    <property type="project" value="UniProtKB-UniRule"/>
</dbReference>
<dbReference type="InterPro" id="IPR009057">
    <property type="entry name" value="Homeodomain-like_sf"/>
</dbReference>
<dbReference type="InterPro" id="IPR001356">
    <property type="entry name" value="HD"/>
</dbReference>
<proteinExistence type="inferred from homology"/>
<keyword evidence="4 5" id="KW-0539">Nucleus</keyword>
<feature type="compositionally biased region" description="Polar residues" evidence="6">
    <location>
        <begin position="300"/>
        <end position="324"/>
    </location>
</feature>
<dbReference type="GeneID" id="63686312"/>
<evidence type="ECO:0000259" key="7">
    <source>
        <dbReference type="PROSITE" id="PS50071"/>
    </source>
</evidence>
<reference evidence="8 9" key="1">
    <citation type="journal article" date="2012" name="Science">
        <title>The Paleozoic origin of enzymatic lignin decomposition reconstructed from 31 fungal genomes.</title>
        <authorList>
            <person name="Floudas D."/>
            <person name="Binder M."/>
            <person name="Riley R."/>
            <person name="Barry K."/>
            <person name="Blanchette R.A."/>
            <person name="Henrissat B."/>
            <person name="Martinez A.T."/>
            <person name="Otillar R."/>
            <person name="Spatafora J.W."/>
            <person name="Yadav J.S."/>
            <person name="Aerts A."/>
            <person name="Benoit I."/>
            <person name="Boyd A."/>
            <person name="Carlson A."/>
            <person name="Copeland A."/>
            <person name="Coutinho P.M."/>
            <person name="de Vries R.P."/>
            <person name="Ferreira P."/>
            <person name="Findley K."/>
            <person name="Foster B."/>
            <person name="Gaskell J."/>
            <person name="Glotzer D."/>
            <person name="Gorecki P."/>
            <person name="Heitman J."/>
            <person name="Hesse C."/>
            <person name="Hori C."/>
            <person name="Igarashi K."/>
            <person name="Jurgens J.A."/>
            <person name="Kallen N."/>
            <person name="Kersten P."/>
            <person name="Kohler A."/>
            <person name="Kuees U."/>
            <person name="Kumar T.K.A."/>
            <person name="Kuo A."/>
            <person name="LaButti K."/>
            <person name="Larrondo L.F."/>
            <person name="Lindquist E."/>
            <person name="Ling A."/>
            <person name="Lombard V."/>
            <person name="Lucas S."/>
            <person name="Lundell T."/>
            <person name="Martin R."/>
            <person name="McLaughlin D.J."/>
            <person name="Morgenstern I."/>
            <person name="Morin E."/>
            <person name="Murat C."/>
            <person name="Nagy L.G."/>
            <person name="Nolan M."/>
            <person name="Ohm R.A."/>
            <person name="Patyshakuliyeva A."/>
            <person name="Rokas A."/>
            <person name="Ruiz-Duenas F.J."/>
            <person name="Sabat G."/>
            <person name="Salamov A."/>
            <person name="Samejima M."/>
            <person name="Schmutz J."/>
            <person name="Slot J.C."/>
            <person name="St John F."/>
            <person name="Stenlid J."/>
            <person name="Sun H."/>
            <person name="Sun S."/>
            <person name="Syed K."/>
            <person name="Tsang A."/>
            <person name="Wiebenga A."/>
            <person name="Young D."/>
            <person name="Pisabarro A."/>
            <person name="Eastwood D.C."/>
            <person name="Martin F."/>
            <person name="Cullen D."/>
            <person name="Grigoriev I.V."/>
            <person name="Hibbett D.S."/>
        </authorList>
    </citation>
    <scope>NUCLEOTIDE SEQUENCE [LARGE SCALE GENOMIC DNA]</scope>
    <source>
        <strain evidence="8 9">DJM-731 SS1</strain>
    </source>
</reference>
<evidence type="ECO:0000256" key="2">
    <source>
        <dbReference type="ARBA" id="ARBA00023125"/>
    </source>
</evidence>
<dbReference type="EMBL" id="JH795868">
    <property type="protein sequence ID" value="EJT99910.1"/>
    <property type="molecule type" value="Genomic_DNA"/>
</dbReference>
<evidence type="ECO:0000313" key="9">
    <source>
        <dbReference type="Proteomes" id="UP000030653"/>
    </source>
</evidence>
<evidence type="ECO:0000256" key="4">
    <source>
        <dbReference type="ARBA" id="ARBA00023242"/>
    </source>
</evidence>
<dbReference type="PROSITE" id="PS50071">
    <property type="entry name" value="HOMEOBOX_2"/>
    <property type="match status" value="1"/>
</dbReference>
<dbReference type="InterPro" id="IPR008422">
    <property type="entry name" value="KN_HD"/>
</dbReference>
<keyword evidence="3 5" id="KW-0371">Homeobox</keyword>
<evidence type="ECO:0000256" key="5">
    <source>
        <dbReference type="PROSITE-ProRule" id="PRU00108"/>
    </source>
</evidence>
<feature type="compositionally biased region" description="Basic and acidic residues" evidence="6">
    <location>
        <begin position="496"/>
        <end position="507"/>
    </location>
</feature>
<comment type="subcellular location">
    <subcellularLocation>
        <location evidence="5">Nucleus</location>
    </subcellularLocation>
</comment>
<dbReference type="OMA" id="EAFNENT"/>
<protein>
    <recommendedName>
        <fullName evidence="7">Homeobox domain-containing protein</fullName>
    </recommendedName>
</protein>
<dbReference type="Proteomes" id="UP000030653">
    <property type="component" value="Unassembled WGS sequence"/>
</dbReference>
<dbReference type="OrthoDB" id="250329at2759"/>
<dbReference type="CDD" id="cd00086">
    <property type="entry name" value="homeodomain"/>
    <property type="match status" value="1"/>
</dbReference>
<comment type="similarity">
    <text evidence="1">Belongs to the TALE/M-ATYP homeobox family.</text>
</comment>
<name>M5FRR9_DACPD</name>
<accession>M5FRR9</accession>
<feature type="compositionally biased region" description="Low complexity" evidence="6">
    <location>
        <begin position="414"/>
        <end position="433"/>
    </location>
</feature>
<keyword evidence="9" id="KW-1185">Reference proteome</keyword>
<feature type="compositionally biased region" description="Polar residues" evidence="6">
    <location>
        <begin position="552"/>
        <end position="570"/>
    </location>
</feature>
<dbReference type="AlphaFoldDB" id="M5FRR9"/>
<evidence type="ECO:0000256" key="3">
    <source>
        <dbReference type="ARBA" id="ARBA00023155"/>
    </source>
</evidence>
<dbReference type="GO" id="GO:0006355">
    <property type="term" value="P:regulation of DNA-templated transcription"/>
    <property type="evidence" value="ECO:0007669"/>
    <property type="project" value="InterPro"/>
</dbReference>